<sequence>MAKLEPAEQSLAAYYPRCNVAYAQKFGFEELFVGGLPSNLTGRMLANVQLHDLNGHAVCIPKRNIKKNNIPMAYNLSALVGATYMGLPLIFTPLYARLIYIFLFNKNYRNLPCYVIMSHMGIAQILLSITYIGIGLFHAFEFNPFGMANAFTKIIVQTIKMEAVLGFVLALNRFTIMFGLELPQFVFKILIGFAWLFLIIACALFFTPWAGYTIVTGDYMPTLDVKLPYSFLLHTIGGFVYEFLLLCTLCLYVLIVIRLFYVKARNKIMKDLKKEAKIMGYAGIRFVCDSLLSIGYHYITLPNNIWLEQFRCASFALFDALQQHQKRFSVLSTTEEHLCSYH</sequence>
<feature type="transmembrane region" description="Helical" evidence="1">
    <location>
        <begin position="231"/>
        <end position="257"/>
    </location>
</feature>
<keyword evidence="3" id="KW-1185">Reference proteome</keyword>
<dbReference type="EMBL" id="AZBU02000010">
    <property type="protein sequence ID" value="TKR62724.1"/>
    <property type="molecule type" value="Genomic_DNA"/>
</dbReference>
<evidence type="ECO:0008006" key="4">
    <source>
        <dbReference type="Google" id="ProtNLM"/>
    </source>
</evidence>
<keyword evidence="1" id="KW-0812">Transmembrane</keyword>
<feature type="transmembrane region" description="Helical" evidence="1">
    <location>
        <begin position="82"/>
        <end position="104"/>
    </location>
</feature>
<protein>
    <recommendedName>
        <fullName evidence="4">7TM GPCR serpentine receptor class x (Srx) domain-containing protein</fullName>
    </recommendedName>
</protein>
<name>A0A4U5M1Y8_STECR</name>
<evidence type="ECO:0000313" key="3">
    <source>
        <dbReference type="Proteomes" id="UP000298663"/>
    </source>
</evidence>
<reference evidence="2 3" key="1">
    <citation type="journal article" date="2015" name="Genome Biol.">
        <title>Comparative genomics of Steinernema reveals deeply conserved gene regulatory networks.</title>
        <authorList>
            <person name="Dillman A.R."/>
            <person name="Macchietto M."/>
            <person name="Porter C.F."/>
            <person name="Rogers A."/>
            <person name="Williams B."/>
            <person name="Antoshechkin I."/>
            <person name="Lee M.M."/>
            <person name="Goodwin Z."/>
            <person name="Lu X."/>
            <person name="Lewis E.E."/>
            <person name="Goodrich-Blair H."/>
            <person name="Stock S.P."/>
            <person name="Adams B.J."/>
            <person name="Sternberg P.W."/>
            <person name="Mortazavi A."/>
        </authorList>
    </citation>
    <scope>NUCLEOTIDE SEQUENCE [LARGE SCALE GENOMIC DNA]</scope>
    <source>
        <strain evidence="2 3">ALL</strain>
    </source>
</reference>
<accession>A0A4U5M1Y8</accession>
<dbReference type="AlphaFoldDB" id="A0A4U5M1Y8"/>
<comment type="caution">
    <text evidence="2">The sequence shown here is derived from an EMBL/GenBank/DDBJ whole genome shotgun (WGS) entry which is preliminary data.</text>
</comment>
<keyword evidence="1" id="KW-0472">Membrane</keyword>
<proteinExistence type="predicted"/>
<evidence type="ECO:0000256" key="1">
    <source>
        <dbReference type="SAM" id="Phobius"/>
    </source>
</evidence>
<organism evidence="2 3">
    <name type="scientific">Steinernema carpocapsae</name>
    <name type="common">Entomopathogenic nematode</name>
    <dbReference type="NCBI Taxonomy" id="34508"/>
    <lineage>
        <taxon>Eukaryota</taxon>
        <taxon>Metazoa</taxon>
        <taxon>Ecdysozoa</taxon>
        <taxon>Nematoda</taxon>
        <taxon>Chromadorea</taxon>
        <taxon>Rhabditida</taxon>
        <taxon>Tylenchina</taxon>
        <taxon>Panagrolaimomorpha</taxon>
        <taxon>Strongyloidoidea</taxon>
        <taxon>Steinernematidae</taxon>
        <taxon>Steinernema</taxon>
    </lineage>
</organism>
<dbReference type="SUPFAM" id="SSF81321">
    <property type="entry name" value="Family A G protein-coupled receptor-like"/>
    <property type="match status" value="1"/>
</dbReference>
<reference evidence="2 3" key="2">
    <citation type="journal article" date="2019" name="G3 (Bethesda)">
        <title>Hybrid Assembly of the Genome of the Entomopathogenic Nematode Steinernema carpocapsae Identifies the X-Chromosome.</title>
        <authorList>
            <person name="Serra L."/>
            <person name="Macchietto M."/>
            <person name="Macias-Munoz A."/>
            <person name="McGill C.J."/>
            <person name="Rodriguez I.M."/>
            <person name="Rodriguez B."/>
            <person name="Murad R."/>
            <person name="Mortazavi A."/>
        </authorList>
    </citation>
    <scope>NUCLEOTIDE SEQUENCE [LARGE SCALE GENOMIC DNA]</scope>
    <source>
        <strain evidence="2 3">ALL</strain>
    </source>
</reference>
<dbReference type="Proteomes" id="UP000298663">
    <property type="component" value="Unassembled WGS sequence"/>
</dbReference>
<gene>
    <name evidence="2" type="ORF">L596_026645</name>
</gene>
<keyword evidence="1" id="KW-1133">Transmembrane helix</keyword>
<feature type="transmembrane region" description="Helical" evidence="1">
    <location>
        <begin position="111"/>
        <end position="134"/>
    </location>
</feature>
<feature type="transmembrane region" description="Helical" evidence="1">
    <location>
        <begin position="154"/>
        <end position="174"/>
    </location>
</feature>
<feature type="transmembrane region" description="Helical" evidence="1">
    <location>
        <begin position="186"/>
        <end position="211"/>
    </location>
</feature>
<evidence type="ECO:0000313" key="2">
    <source>
        <dbReference type="EMBL" id="TKR62724.1"/>
    </source>
</evidence>